<dbReference type="Pfam" id="PF00419">
    <property type="entry name" value="Fimbrial"/>
    <property type="match status" value="1"/>
</dbReference>
<dbReference type="InterPro" id="IPR000259">
    <property type="entry name" value="Adhesion_dom_fimbrial"/>
</dbReference>
<gene>
    <name evidence="3" type="ORF">QU24_00415</name>
</gene>
<dbReference type="GO" id="GO:0043709">
    <property type="term" value="P:cell adhesion involved in single-species biofilm formation"/>
    <property type="evidence" value="ECO:0007669"/>
    <property type="project" value="TreeGrafter"/>
</dbReference>
<dbReference type="InterPro" id="IPR050263">
    <property type="entry name" value="Bact_Fimbrial_Adh_Pro"/>
</dbReference>
<dbReference type="AlphaFoldDB" id="A0A0B1RBK4"/>
<evidence type="ECO:0000256" key="1">
    <source>
        <dbReference type="SAM" id="SignalP"/>
    </source>
</evidence>
<feature type="chain" id="PRO_5002063634" description="Fimbrial-type adhesion domain-containing protein" evidence="1">
    <location>
        <begin position="31"/>
        <end position="182"/>
    </location>
</feature>
<organism evidence="3 4">
    <name type="scientific">Pantoea rodasii</name>
    <dbReference type="NCBI Taxonomy" id="1076549"/>
    <lineage>
        <taxon>Bacteria</taxon>
        <taxon>Pseudomonadati</taxon>
        <taxon>Pseudomonadota</taxon>
        <taxon>Gammaproteobacteria</taxon>
        <taxon>Enterobacterales</taxon>
        <taxon>Erwiniaceae</taxon>
        <taxon>Pantoea</taxon>
    </lineage>
</organism>
<dbReference type="GO" id="GO:0009289">
    <property type="term" value="C:pilus"/>
    <property type="evidence" value="ECO:0007669"/>
    <property type="project" value="InterPro"/>
</dbReference>
<name>A0A0B1RBK4_9GAMM</name>
<dbReference type="PANTHER" id="PTHR33420:SF26">
    <property type="entry name" value="FIMBRIAL SUBUNIT"/>
    <property type="match status" value="1"/>
</dbReference>
<feature type="signal peptide" evidence="1">
    <location>
        <begin position="1"/>
        <end position="30"/>
    </location>
</feature>
<keyword evidence="1" id="KW-0732">Signal</keyword>
<dbReference type="SUPFAM" id="SSF49401">
    <property type="entry name" value="Bacterial adhesins"/>
    <property type="match status" value="1"/>
</dbReference>
<evidence type="ECO:0000259" key="2">
    <source>
        <dbReference type="Pfam" id="PF00419"/>
    </source>
</evidence>
<evidence type="ECO:0000313" key="3">
    <source>
        <dbReference type="EMBL" id="KHJ70009.1"/>
    </source>
</evidence>
<sequence>MFWKPLFLRYAAPFLVLCSALSMTKTFANAEGFGRLNMTGSIVETPCAIDVGDRDQTLYMGNHPISKIIREGQGPKKEFSIRLYGCTLTSLDPSKSDWKKFKVMFDGENDKGHFKTSGTASGVSVRISDLIGNVATPGVHLPEGDLMVENMHLKYTLNLVGNQEILQAGDHQLTIRFRIDYN</sequence>
<proteinExistence type="predicted"/>
<feature type="domain" description="Fimbrial-type adhesion" evidence="2">
    <location>
        <begin position="37"/>
        <end position="142"/>
    </location>
</feature>
<dbReference type="Gene3D" id="2.60.40.1090">
    <property type="entry name" value="Fimbrial-type adhesion domain"/>
    <property type="match status" value="1"/>
</dbReference>
<dbReference type="RefSeq" id="WP_039327092.1">
    <property type="nucleotide sequence ID" value="NZ_JTJJ01000004.1"/>
</dbReference>
<dbReference type="Proteomes" id="UP000030853">
    <property type="component" value="Unassembled WGS sequence"/>
</dbReference>
<dbReference type="EMBL" id="JTJJ01000004">
    <property type="protein sequence ID" value="KHJ70009.1"/>
    <property type="molecule type" value="Genomic_DNA"/>
</dbReference>
<dbReference type="PANTHER" id="PTHR33420">
    <property type="entry name" value="FIMBRIAL SUBUNIT ELFA-RELATED"/>
    <property type="match status" value="1"/>
</dbReference>
<dbReference type="InterPro" id="IPR036937">
    <property type="entry name" value="Adhesion_dom_fimbrial_sf"/>
</dbReference>
<protein>
    <recommendedName>
        <fullName evidence="2">Fimbrial-type adhesion domain-containing protein</fullName>
    </recommendedName>
</protein>
<reference evidence="3 4" key="1">
    <citation type="submission" date="2014-11" db="EMBL/GenBank/DDBJ databases">
        <title>Genome sequencing of Pantoea rodasii ND03.</title>
        <authorList>
            <person name="Muhamad Yunos N.Y."/>
            <person name="Chan K.-G."/>
        </authorList>
    </citation>
    <scope>NUCLEOTIDE SEQUENCE [LARGE SCALE GENOMIC DNA]</scope>
    <source>
        <strain evidence="3 4">ND03</strain>
    </source>
</reference>
<evidence type="ECO:0000313" key="4">
    <source>
        <dbReference type="Proteomes" id="UP000030853"/>
    </source>
</evidence>
<accession>A0A0B1RBK4</accession>
<comment type="caution">
    <text evidence="3">The sequence shown here is derived from an EMBL/GenBank/DDBJ whole genome shotgun (WGS) entry which is preliminary data.</text>
</comment>
<dbReference type="InterPro" id="IPR008966">
    <property type="entry name" value="Adhesion_dom_sf"/>
</dbReference>